<keyword evidence="4" id="KW-0967">Endosome</keyword>
<comment type="subcellular location">
    <subcellularLocation>
        <location evidence="2">Cytoplasm</location>
    </subcellularLocation>
    <subcellularLocation>
        <location evidence="1">Endosome</location>
    </subcellularLocation>
</comment>
<dbReference type="GO" id="GO:0043328">
    <property type="term" value="P:protein transport to vacuole involved in ubiquitin-dependent protein catabolic process via the multivesicular body sorting pathway"/>
    <property type="evidence" value="ECO:0007669"/>
    <property type="project" value="TreeGrafter"/>
</dbReference>
<dbReference type="GeneID" id="94346998"/>
<evidence type="ECO:0000313" key="9">
    <source>
        <dbReference type="Proteomes" id="UP000294530"/>
    </source>
</evidence>
<evidence type="ECO:0000256" key="3">
    <source>
        <dbReference type="ARBA" id="ARBA00022490"/>
    </source>
</evidence>
<protein>
    <recommendedName>
        <fullName evidence="7">BRO1 domain-containing protein</fullName>
    </recommendedName>
</protein>
<organism evidence="8 9">
    <name type="scientific">Bremia lactucae</name>
    <name type="common">Lettuce downy mildew</name>
    <dbReference type="NCBI Taxonomy" id="4779"/>
    <lineage>
        <taxon>Eukaryota</taxon>
        <taxon>Sar</taxon>
        <taxon>Stramenopiles</taxon>
        <taxon>Oomycota</taxon>
        <taxon>Peronosporomycetes</taxon>
        <taxon>Peronosporales</taxon>
        <taxon>Peronosporaceae</taxon>
        <taxon>Bremia</taxon>
    </lineage>
</organism>
<evidence type="ECO:0000256" key="5">
    <source>
        <dbReference type="SAM" id="Coils"/>
    </source>
</evidence>
<dbReference type="OrthoDB" id="2141925at2759"/>
<keyword evidence="3" id="KW-0963">Cytoplasm</keyword>
<reference evidence="8 9" key="1">
    <citation type="journal article" date="2021" name="Genome Biol.">
        <title>AFLAP: assembly-free linkage analysis pipeline using k-mers from genome sequencing data.</title>
        <authorList>
            <person name="Fletcher K."/>
            <person name="Zhang L."/>
            <person name="Gil J."/>
            <person name="Han R."/>
            <person name="Cavanaugh K."/>
            <person name="Michelmore R."/>
        </authorList>
    </citation>
    <scope>NUCLEOTIDE SEQUENCE [LARGE SCALE GENOMIC DNA]</scope>
    <source>
        <strain evidence="8 9">SF5</strain>
    </source>
</reference>
<dbReference type="PANTHER" id="PTHR23030">
    <property type="entry name" value="PCD6 INTERACTING PROTEIN-RELATED"/>
    <property type="match status" value="1"/>
</dbReference>
<dbReference type="GO" id="GO:0005768">
    <property type="term" value="C:endosome"/>
    <property type="evidence" value="ECO:0007669"/>
    <property type="project" value="UniProtKB-SubCell"/>
</dbReference>
<dbReference type="Pfam" id="PF03097">
    <property type="entry name" value="BRO1"/>
    <property type="match status" value="1"/>
</dbReference>
<evidence type="ECO:0000313" key="8">
    <source>
        <dbReference type="EMBL" id="TDH68194.1"/>
    </source>
</evidence>
<feature type="domain" description="BRO1" evidence="7">
    <location>
        <begin position="1"/>
        <end position="376"/>
    </location>
</feature>
<feature type="region of interest" description="Disordered" evidence="6">
    <location>
        <begin position="838"/>
        <end position="872"/>
    </location>
</feature>
<dbReference type="CDD" id="cd09246">
    <property type="entry name" value="BRO1_Alix_like_1"/>
    <property type="match status" value="1"/>
</dbReference>
<feature type="compositionally biased region" description="Low complexity" evidence="6">
    <location>
        <begin position="844"/>
        <end position="856"/>
    </location>
</feature>
<comment type="caution">
    <text evidence="8">The sequence shown here is derived from an EMBL/GenBank/DDBJ whole genome shotgun (WGS) entry which is preliminary data.</text>
</comment>
<dbReference type="SMART" id="SM01041">
    <property type="entry name" value="BRO1"/>
    <property type="match status" value="1"/>
</dbReference>
<gene>
    <name evidence="8" type="ORF">CCR75_003230</name>
</gene>
<dbReference type="PROSITE" id="PS51180">
    <property type="entry name" value="BRO1"/>
    <property type="match status" value="1"/>
</dbReference>
<evidence type="ECO:0000256" key="4">
    <source>
        <dbReference type="ARBA" id="ARBA00022753"/>
    </source>
</evidence>
<evidence type="ECO:0000256" key="1">
    <source>
        <dbReference type="ARBA" id="ARBA00004177"/>
    </source>
</evidence>
<dbReference type="KEGG" id="blac:94346998"/>
<dbReference type="PANTHER" id="PTHR23030:SF30">
    <property type="entry name" value="TYROSINE-PROTEIN PHOSPHATASE NON-RECEPTOR TYPE 23"/>
    <property type="match status" value="1"/>
</dbReference>
<dbReference type="RefSeq" id="XP_067817693.1">
    <property type="nucleotide sequence ID" value="XM_067961327.1"/>
</dbReference>
<feature type="coiled-coil region" evidence="5">
    <location>
        <begin position="549"/>
        <end position="576"/>
    </location>
</feature>
<keyword evidence="9" id="KW-1185">Reference proteome</keyword>
<evidence type="ECO:0000256" key="2">
    <source>
        <dbReference type="ARBA" id="ARBA00004496"/>
    </source>
</evidence>
<dbReference type="AlphaFoldDB" id="A0A976FKF1"/>
<proteinExistence type="predicted"/>
<dbReference type="Gene3D" id="1.20.120.560">
    <property type="entry name" value="alix/aip1 in complex with the ypdl late domain"/>
    <property type="match status" value="1"/>
</dbReference>
<dbReference type="EMBL" id="SHOA02000003">
    <property type="protein sequence ID" value="TDH68194.1"/>
    <property type="molecule type" value="Genomic_DNA"/>
</dbReference>
<dbReference type="Pfam" id="PF13949">
    <property type="entry name" value="ALIX_LYPXL_bnd"/>
    <property type="match status" value="1"/>
</dbReference>
<dbReference type="InterPro" id="IPR025304">
    <property type="entry name" value="ALIX_V_dom"/>
</dbReference>
<dbReference type="Gene3D" id="1.25.40.280">
    <property type="entry name" value="alix/aip1 like domains"/>
    <property type="match status" value="1"/>
</dbReference>
<dbReference type="InterPro" id="IPR004328">
    <property type="entry name" value="BRO1_dom"/>
</dbReference>
<dbReference type="Proteomes" id="UP000294530">
    <property type="component" value="Unassembled WGS sequence"/>
</dbReference>
<name>A0A976FKF1_BRELC</name>
<dbReference type="Gene3D" id="1.20.140.50">
    <property type="entry name" value="alix/aip1 like domains"/>
    <property type="match status" value="1"/>
</dbReference>
<evidence type="ECO:0000256" key="6">
    <source>
        <dbReference type="SAM" id="MobiDB-lite"/>
    </source>
</evidence>
<accession>A0A976FKF1</accession>
<dbReference type="InterPro" id="IPR038499">
    <property type="entry name" value="BRO1_sf"/>
</dbReference>
<sequence length="872" mass="98094">MLAIGFKLSDTSAASLRSSLSDFLRREYDENERQVENHEGMLDQFLQLKTNVDLVRTPSSISRHVLLRYYAQLDRMVQRFSCDGEGAGFQSLRLQFTWNDSFCPRKKSTQTGLSYEKAAVMFNVGALESQLGVQIERNTARGLKAACHHFMKAAGAFTEVKDFIVKQTLGTGTADMSAEGLSLLIYLMLAQAQACFYEKAIKDQLKDGIKAKLVHQALEYYVSALEFCRSSGLVGAIDKSWEAHLQFQAHCMRAATQFWQGKASKAIALERGEGYGEEIARLGAADAECTKACKVATENKLPSSLLESAQTLQRVVGERLVLAKKDNVSVYLANVPEVSTLPAVGKAAMVKPLVFTSDELLQDLGGVDLFEQYVPKDLLLRADSVKQDIQTLFEETAENVSKSTTAANKQLKDMGLPASIEAYECDFPKTLWRRILYVKDMTASIDSSAIGANKNPVVAFIQQQLQAVTRISDDAEKQLYSAEMLLNEEEMEDKVCRQKYGESVWAQPLSSSLNQNFRFDIDRYYRLLKESKKSDATIREKVYENENKLEALAQSKSSLKDELPKLSRDKSNSNEEIAEISSFLMRLGQLVEEKDQLLRQFKESFDKFSALPVLLGGEKLNAEAALEAEKQFFKDHFSGKITLIFEEEQTVLDGLMQANSHFEANKETDHLLRERQAFFQNLSDAVDVFEQLESHVKEGAKFYSELSIRVAQLHQTVEDHCSARALERRELEMNLTASEEMRQREAADAALAQKMMADMRVCNDGGFSSTRDEALARQLAGSTPQHYPVSCTTQQTAPRMYETLQSQPQQTLYTANQQPHYGYVLTSSISAPSYEMNARQHPAQQQNYHQYPGQQRQDYDLPFSQGHMGDSV</sequence>
<keyword evidence="5" id="KW-0175">Coiled coil</keyword>
<evidence type="ECO:0000259" key="7">
    <source>
        <dbReference type="PROSITE" id="PS51180"/>
    </source>
</evidence>